<dbReference type="GO" id="GO:0050909">
    <property type="term" value="P:sensory perception of taste"/>
    <property type="evidence" value="ECO:0007669"/>
    <property type="project" value="InterPro"/>
</dbReference>
<dbReference type="AlphaFoldDB" id="A0AAW0TME6"/>
<organism evidence="8 9">
    <name type="scientific">Scylla paramamosain</name>
    <name type="common">Mud crab</name>
    <dbReference type="NCBI Taxonomy" id="85552"/>
    <lineage>
        <taxon>Eukaryota</taxon>
        <taxon>Metazoa</taxon>
        <taxon>Ecdysozoa</taxon>
        <taxon>Arthropoda</taxon>
        <taxon>Crustacea</taxon>
        <taxon>Multicrustacea</taxon>
        <taxon>Malacostraca</taxon>
        <taxon>Eumalacostraca</taxon>
        <taxon>Eucarida</taxon>
        <taxon>Decapoda</taxon>
        <taxon>Pleocyemata</taxon>
        <taxon>Brachyura</taxon>
        <taxon>Eubrachyura</taxon>
        <taxon>Portunoidea</taxon>
        <taxon>Portunidae</taxon>
        <taxon>Portuninae</taxon>
        <taxon>Scylla</taxon>
    </lineage>
</organism>
<name>A0AAW0TME6_SCYPA</name>
<feature type="transmembrane region" description="Helical" evidence="6">
    <location>
        <begin position="162"/>
        <end position="186"/>
    </location>
</feature>
<comment type="subcellular location">
    <subcellularLocation>
        <location evidence="1">Cell membrane</location>
        <topology evidence="1">Multi-pass membrane protein</topology>
    </subcellularLocation>
</comment>
<dbReference type="EMBL" id="JARAKH010000029">
    <property type="protein sequence ID" value="KAK8387817.1"/>
    <property type="molecule type" value="Genomic_DNA"/>
</dbReference>
<feature type="transmembrane region" description="Helical" evidence="6">
    <location>
        <begin position="44"/>
        <end position="65"/>
    </location>
</feature>
<feature type="transmembrane region" description="Helical" evidence="6">
    <location>
        <begin position="124"/>
        <end position="150"/>
    </location>
</feature>
<dbReference type="InterPro" id="IPR013604">
    <property type="entry name" value="7TM_chemorcpt"/>
</dbReference>
<evidence type="ECO:0000256" key="1">
    <source>
        <dbReference type="ARBA" id="ARBA00004651"/>
    </source>
</evidence>
<feature type="transmembrane region" description="Helical" evidence="6">
    <location>
        <begin position="365"/>
        <end position="385"/>
    </location>
</feature>
<feature type="transmembrane region" description="Helical" evidence="6">
    <location>
        <begin position="265"/>
        <end position="282"/>
    </location>
</feature>
<gene>
    <name evidence="8" type="ORF">O3P69_020028</name>
</gene>
<evidence type="ECO:0000256" key="5">
    <source>
        <dbReference type="ARBA" id="ARBA00023136"/>
    </source>
</evidence>
<feature type="transmembrane region" description="Helical" evidence="6">
    <location>
        <begin position="289"/>
        <end position="308"/>
    </location>
</feature>
<comment type="caution">
    <text evidence="8">The sequence shown here is derived from an EMBL/GenBank/DDBJ whole genome shotgun (WGS) entry which is preliminary data.</text>
</comment>
<accession>A0AAW0TME6</accession>
<feature type="transmembrane region" description="Helical" evidence="6">
    <location>
        <begin position="77"/>
        <end position="95"/>
    </location>
</feature>
<reference evidence="8 9" key="1">
    <citation type="submission" date="2023-03" db="EMBL/GenBank/DDBJ databases">
        <title>High-quality genome of Scylla paramamosain provides insights in environmental adaptation.</title>
        <authorList>
            <person name="Zhang L."/>
        </authorList>
    </citation>
    <scope>NUCLEOTIDE SEQUENCE [LARGE SCALE GENOMIC DNA]</scope>
    <source>
        <strain evidence="8">LZ_2023a</strain>
        <tissue evidence="8">Muscle</tissue>
    </source>
</reference>
<evidence type="ECO:0000313" key="9">
    <source>
        <dbReference type="Proteomes" id="UP001487740"/>
    </source>
</evidence>
<evidence type="ECO:0000256" key="4">
    <source>
        <dbReference type="ARBA" id="ARBA00022989"/>
    </source>
</evidence>
<feature type="chain" id="PRO_5043317790" description="Gustatory receptor" evidence="7">
    <location>
        <begin position="21"/>
        <end position="401"/>
    </location>
</feature>
<evidence type="ECO:0000256" key="2">
    <source>
        <dbReference type="ARBA" id="ARBA00022475"/>
    </source>
</evidence>
<evidence type="ECO:0000313" key="8">
    <source>
        <dbReference type="EMBL" id="KAK8387817.1"/>
    </source>
</evidence>
<dbReference type="Proteomes" id="UP001487740">
    <property type="component" value="Unassembled WGS sequence"/>
</dbReference>
<keyword evidence="4 6" id="KW-1133">Transmembrane helix</keyword>
<keyword evidence="5 6" id="KW-0472">Membrane</keyword>
<evidence type="ECO:0008006" key="10">
    <source>
        <dbReference type="Google" id="ProtNLM"/>
    </source>
</evidence>
<dbReference type="Pfam" id="PF08395">
    <property type="entry name" value="7tm_7"/>
    <property type="match status" value="1"/>
</dbReference>
<evidence type="ECO:0000256" key="6">
    <source>
        <dbReference type="SAM" id="Phobius"/>
    </source>
</evidence>
<evidence type="ECO:0000256" key="3">
    <source>
        <dbReference type="ARBA" id="ARBA00022692"/>
    </source>
</evidence>
<evidence type="ECO:0000256" key="7">
    <source>
        <dbReference type="SAM" id="SignalP"/>
    </source>
</evidence>
<sequence>MAVRTTCVLLLLGWLRAVGGFPYSWRWGAWGQLEARRSVVGAVWSWLIVVTLSTLALACVFNTPVFKDDVADTSARILNYVNYSTSILFLVYLVLRQSRLALILRRLEDAGVPLRRRLVHWDDAVQLTCTTGMLVGLSVATFSSVSDFFVRPLTRQMVMYHIPATTCDIAIEVTALVLSLLLYFILKVVSLEGDAAVNAATASTLTWKGLAGPRLQLRNGRERMWKGCSGRGRLPPEEVLRLVSRRLLELDDIVEQLVEYGGPPAGMILLCSALNATVMLYLTISKFDYYYLAFITLKVLSIVQVTFIPDWLWCKREENLRLVRRQLSTTLYCASVEAAMKDVEKVVAEGTTFRVCRLFTLDRHIILSVASSVVTYLVIALQFGVSETPGRRSLSANCSQV</sequence>
<proteinExistence type="predicted"/>
<keyword evidence="9" id="KW-1185">Reference proteome</keyword>
<dbReference type="GO" id="GO:0005886">
    <property type="term" value="C:plasma membrane"/>
    <property type="evidence" value="ECO:0007669"/>
    <property type="project" value="UniProtKB-SubCell"/>
</dbReference>
<keyword evidence="2" id="KW-1003">Cell membrane</keyword>
<protein>
    <recommendedName>
        <fullName evidence="10">Gustatory receptor</fullName>
    </recommendedName>
</protein>
<keyword evidence="3 6" id="KW-0812">Transmembrane</keyword>
<feature type="signal peptide" evidence="7">
    <location>
        <begin position="1"/>
        <end position="20"/>
    </location>
</feature>
<keyword evidence="7" id="KW-0732">Signal</keyword>